<dbReference type="GO" id="GO:0016887">
    <property type="term" value="F:ATP hydrolysis activity"/>
    <property type="evidence" value="ECO:0007669"/>
    <property type="project" value="InterPro"/>
</dbReference>
<comment type="similarity">
    <text evidence="4">Belongs to the ABC transporter superfamily. Drug exporter-1 (DrugE1) (TC 3.A.1.105) family.</text>
</comment>
<dbReference type="Gene3D" id="3.40.50.300">
    <property type="entry name" value="P-loop containing nucleotide triphosphate hydrolases"/>
    <property type="match status" value="1"/>
</dbReference>
<evidence type="ECO:0000256" key="1">
    <source>
        <dbReference type="ARBA" id="ARBA00004413"/>
    </source>
</evidence>
<comment type="caution">
    <text evidence="6">The sequence shown here is derived from an EMBL/GenBank/DDBJ whole genome shotgun (WGS) entry which is preliminary data.</text>
</comment>
<dbReference type="InterPro" id="IPR003593">
    <property type="entry name" value="AAA+_ATPase"/>
</dbReference>
<dbReference type="GO" id="GO:0043215">
    <property type="term" value="P:daunorubicin transport"/>
    <property type="evidence" value="ECO:0007669"/>
    <property type="project" value="InterPro"/>
</dbReference>
<feature type="domain" description="ABC transporter" evidence="5">
    <location>
        <begin position="6"/>
        <end position="237"/>
    </location>
</feature>
<accession>A0A0P6XAZ7</accession>
<evidence type="ECO:0000313" key="7">
    <source>
        <dbReference type="Proteomes" id="UP000050501"/>
    </source>
</evidence>
<dbReference type="Pfam" id="PF00005">
    <property type="entry name" value="ABC_tran"/>
    <property type="match status" value="1"/>
</dbReference>
<protein>
    <recommendedName>
        <fullName evidence="5">ABC transporter domain-containing protein</fullName>
    </recommendedName>
</protein>
<keyword evidence="3" id="KW-0067">ATP-binding</keyword>
<keyword evidence="7" id="KW-1185">Reference proteome</keyword>
<dbReference type="PANTHER" id="PTHR43582">
    <property type="entry name" value="LINEARMYCIN RESISTANCE ATP-BINDING PROTEIN LNRL"/>
    <property type="match status" value="1"/>
</dbReference>
<dbReference type="SMART" id="SM00382">
    <property type="entry name" value="AAA"/>
    <property type="match status" value="1"/>
</dbReference>
<keyword evidence="2" id="KW-0547">Nucleotide-binding</keyword>
<dbReference type="InterPro" id="IPR027417">
    <property type="entry name" value="P-loop_NTPase"/>
</dbReference>
<dbReference type="InterPro" id="IPR017871">
    <property type="entry name" value="ABC_transporter-like_CS"/>
</dbReference>
<gene>
    <name evidence="6" type="ORF">ADN01_16090</name>
</gene>
<sequence>MPTPIVETRSLTYRYGDFLAVKDLSFHIEPGEVFGLLGPNGAGKSTTISMLTCLLPPTSGSAVIAGLDVARSAAEVKQLIGVVPQDLALYPTLSARENLRFFGELFGLRGKPLRDRVESVLEYVGMTERANDPIKSYSGGMKRRINLAVGLIHSPRVLFLDEPTVGVDPQSRNHIFESVERLNREEGMTILYTTHYMEEAERLCRRVAIMDRGEIIALNTPRELIAMLGGGILRIGLPQADPAVAQAVQALPQVRSAAFEPDGVSHKAVLKVETRSANPALLEIIQLFNQQGLEILSMETLEPNLESVFLHLTGKSLRA</sequence>
<dbReference type="OrthoDB" id="9767778at2"/>
<dbReference type="PROSITE" id="PS00211">
    <property type="entry name" value="ABC_TRANSPORTER_1"/>
    <property type="match status" value="1"/>
</dbReference>
<name>A0A0P6XAZ7_9CHLR</name>
<dbReference type="SUPFAM" id="SSF52540">
    <property type="entry name" value="P-loop containing nucleoside triphosphate hydrolases"/>
    <property type="match status" value="1"/>
</dbReference>
<evidence type="ECO:0000259" key="5">
    <source>
        <dbReference type="PROSITE" id="PS50893"/>
    </source>
</evidence>
<evidence type="ECO:0000256" key="4">
    <source>
        <dbReference type="ARBA" id="ARBA00049985"/>
    </source>
</evidence>
<dbReference type="AlphaFoldDB" id="A0A0P6XAZ7"/>
<dbReference type="STRING" id="229921.ADN01_16090"/>
<dbReference type="GO" id="GO:0005886">
    <property type="term" value="C:plasma membrane"/>
    <property type="evidence" value="ECO:0007669"/>
    <property type="project" value="UniProtKB-SubCell"/>
</dbReference>
<evidence type="ECO:0000256" key="2">
    <source>
        <dbReference type="ARBA" id="ARBA00022741"/>
    </source>
</evidence>
<comment type="subcellular location">
    <subcellularLocation>
        <location evidence="1">Cell membrane</location>
        <topology evidence="1">Peripheral membrane protein</topology>
        <orientation evidence="1">Cytoplasmic side</orientation>
    </subcellularLocation>
</comment>
<dbReference type="GO" id="GO:1900753">
    <property type="term" value="P:doxorubicin transport"/>
    <property type="evidence" value="ECO:0007669"/>
    <property type="project" value="InterPro"/>
</dbReference>
<organism evidence="6 7">
    <name type="scientific">Levilinea saccharolytica</name>
    <dbReference type="NCBI Taxonomy" id="229921"/>
    <lineage>
        <taxon>Bacteria</taxon>
        <taxon>Bacillati</taxon>
        <taxon>Chloroflexota</taxon>
        <taxon>Anaerolineae</taxon>
        <taxon>Anaerolineales</taxon>
        <taxon>Anaerolineaceae</taxon>
        <taxon>Levilinea</taxon>
    </lineage>
</organism>
<evidence type="ECO:0000313" key="6">
    <source>
        <dbReference type="EMBL" id="KPL77416.1"/>
    </source>
</evidence>
<dbReference type="InterPro" id="IPR003439">
    <property type="entry name" value="ABC_transporter-like_ATP-bd"/>
</dbReference>
<dbReference type="NCBIfam" id="TIGR01188">
    <property type="entry name" value="drrA"/>
    <property type="match status" value="1"/>
</dbReference>
<dbReference type="RefSeq" id="WP_062419109.1">
    <property type="nucleotide sequence ID" value="NZ_DF967974.1"/>
</dbReference>
<dbReference type="PANTHER" id="PTHR43582:SF2">
    <property type="entry name" value="LINEARMYCIN RESISTANCE ATP-BINDING PROTEIN LNRL"/>
    <property type="match status" value="1"/>
</dbReference>
<dbReference type="PROSITE" id="PS50893">
    <property type="entry name" value="ABC_TRANSPORTER_2"/>
    <property type="match status" value="1"/>
</dbReference>
<evidence type="ECO:0000256" key="3">
    <source>
        <dbReference type="ARBA" id="ARBA00022840"/>
    </source>
</evidence>
<dbReference type="InterPro" id="IPR005894">
    <property type="entry name" value="DrrA"/>
</dbReference>
<dbReference type="GO" id="GO:0005524">
    <property type="term" value="F:ATP binding"/>
    <property type="evidence" value="ECO:0007669"/>
    <property type="project" value="UniProtKB-KW"/>
</dbReference>
<proteinExistence type="inferred from homology"/>
<reference evidence="6 7" key="1">
    <citation type="submission" date="2015-07" db="EMBL/GenBank/DDBJ databases">
        <title>Genome sequence of Levilinea saccharolytica DSM 16555.</title>
        <authorList>
            <person name="Hemp J."/>
            <person name="Ward L.M."/>
            <person name="Pace L.A."/>
            <person name="Fischer W.W."/>
        </authorList>
    </citation>
    <scope>NUCLEOTIDE SEQUENCE [LARGE SCALE GENOMIC DNA]</scope>
    <source>
        <strain evidence="6 7">KIBI-1</strain>
    </source>
</reference>
<dbReference type="PATRIC" id="fig|229921.5.peg.2651"/>
<dbReference type="Proteomes" id="UP000050501">
    <property type="component" value="Unassembled WGS sequence"/>
</dbReference>
<dbReference type="EMBL" id="LGCM01000060">
    <property type="protein sequence ID" value="KPL77416.1"/>
    <property type="molecule type" value="Genomic_DNA"/>
</dbReference>